<evidence type="ECO:0000313" key="1">
    <source>
        <dbReference type="EMBL" id="QDT58614.1"/>
    </source>
</evidence>
<reference evidence="1 2" key="1">
    <citation type="submission" date="2019-02" db="EMBL/GenBank/DDBJ databases">
        <title>Deep-cultivation of Planctomycetes and their phenomic and genomic characterization uncovers novel biology.</title>
        <authorList>
            <person name="Wiegand S."/>
            <person name="Jogler M."/>
            <person name="Boedeker C."/>
            <person name="Pinto D."/>
            <person name="Vollmers J."/>
            <person name="Rivas-Marin E."/>
            <person name="Kohn T."/>
            <person name="Peeters S.H."/>
            <person name="Heuer A."/>
            <person name="Rast P."/>
            <person name="Oberbeckmann S."/>
            <person name="Bunk B."/>
            <person name="Jeske O."/>
            <person name="Meyerdierks A."/>
            <person name="Storesund J.E."/>
            <person name="Kallscheuer N."/>
            <person name="Luecker S."/>
            <person name="Lage O.M."/>
            <person name="Pohl T."/>
            <person name="Merkel B.J."/>
            <person name="Hornburger P."/>
            <person name="Mueller R.-W."/>
            <person name="Bruemmer F."/>
            <person name="Labrenz M."/>
            <person name="Spormann A.M."/>
            <person name="Op den Camp H."/>
            <person name="Overmann J."/>
            <person name="Amann R."/>
            <person name="Jetten M.S.M."/>
            <person name="Mascher T."/>
            <person name="Medema M.H."/>
            <person name="Devos D.P."/>
            <person name="Kaster A.-K."/>
            <person name="Ovreas L."/>
            <person name="Rohde M."/>
            <person name="Galperin M.Y."/>
            <person name="Jogler C."/>
        </authorList>
    </citation>
    <scope>NUCLEOTIDE SEQUENCE [LARGE SCALE GENOMIC DNA]</scope>
    <source>
        <strain evidence="1 2">SV_7m_r</strain>
    </source>
</reference>
<dbReference type="Proteomes" id="UP000315003">
    <property type="component" value="Chromosome"/>
</dbReference>
<name>A0A517SR52_9BACT</name>
<dbReference type="AlphaFoldDB" id="A0A517SR52"/>
<keyword evidence="2" id="KW-1185">Reference proteome</keyword>
<proteinExistence type="predicted"/>
<evidence type="ECO:0000313" key="2">
    <source>
        <dbReference type="Proteomes" id="UP000315003"/>
    </source>
</evidence>
<organism evidence="1 2">
    <name type="scientific">Stieleria bergensis</name>
    <dbReference type="NCBI Taxonomy" id="2528025"/>
    <lineage>
        <taxon>Bacteria</taxon>
        <taxon>Pseudomonadati</taxon>
        <taxon>Planctomycetota</taxon>
        <taxon>Planctomycetia</taxon>
        <taxon>Pirellulales</taxon>
        <taxon>Pirellulaceae</taxon>
        <taxon>Stieleria</taxon>
    </lineage>
</organism>
<accession>A0A517SR52</accession>
<dbReference type="OrthoDB" id="287417at2"/>
<gene>
    <name evidence="1" type="ORF">SV7mr_11070</name>
</gene>
<dbReference type="RefSeq" id="WP_145269894.1">
    <property type="nucleotide sequence ID" value="NZ_CP036272.1"/>
</dbReference>
<sequence>MSTITKIELAVELAERMMKDRGYGHGACLGVSLKDGAAETWQVEFAYEGMTDRSATTDPPSIVLAVNLSSEEVRPVELM</sequence>
<dbReference type="EMBL" id="CP036272">
    <property type="protein sequence ID" value="QDT58614.1"/>
    <property type="molecule type" value="Genomic_DNA"/>
</dbReference>
<protein>
    <submittedName>
        <fullName evidence="1">Uncharacterized protein</fullName>
    </submittedName>
</protein>